<evidence type="ECO:0000256" key="1">
    <source>
        <dbReference type="ARBA" id="ARBA00004141"/>
    </source>
</evidence>
<dbReference type="GO" id="GO:0048280">
    <property type="term" value="P:vesicle fusion with Golgi apparatus"/>
    <property type="evidence" value="ECO:0007669"/>
    <property type="project" value="TreeGrafter"/>
</dbReference>
<dbReference type="GO" id="GO:0006888">
    <property type="term" value="P:endoplasmic reticulum to Golgi vesicle-mediated transport"/>
    <property type="evidence" value="ECO:0007669"/>
    <property type="project" value="InterPro"/>
</dbReference>
<gene>
    <name evidence="9" type="ORF">MUK42_20713</name>
</gene>
<sequence>MDRYPPPIYLETLFQTNAFRVPRRSSLSQAHLSSPPPPPTPPLSSFDLGVLARRLGFGGIMEMLSLIDASSEDNLLTSPHCGDPNDQSSSGGLMCLFLTFDCFIIVRNASCVLEFPFTAVVGVLNHEELATLNSTFKKTEAYSLPTIPEDARRKAESNSTLDNDSWALENLEVDLFENVRACKQKALVNGEKALSLLHSSKKNNPVKEDAQPHGSSVKFEPFSHVKNKSHMPSERQGVNRHLHKHNSGGATVVTNVAADRTTHSKTLSKPTRVVSGATMPSMPAKTRFFPENTQIRTSNMKDKPGNVLMHKSSIVSKKINESPSSGNPKSFQSSKSALKLVSNSSDKEKAPLKMTGMTSTSRTISCPSSSGSVIKKASTRTGGIIIRRNASDPAIFPDSTVKLSSSTSPSSSFDSVAAGSSSPTLFASEVSSSSPLLEGTDNDKVCSPGLKSCQNFKYGGNQLCRLHSTGSSSYDELTSEASRRNHPRSFTNKSSETKCYGSSAKKTLTSQTSNKQPNFLKATFGTSKTDSVNKVKPSKIQDSTLATQNKTITSDSRQTQSTAPWSPRTSCLDRNTTIRQNGPPAVQENRSLKNRPLFVRGGSLISPNEAVSRRQRGRAGRNPYSPSLRIAVMAKEFSVPPVVFPSSLGNPNVPQQRRAPGAAPFQPPRPSNPGPANPSLPFMSFDVGSAPASSSSAPVFAPAAGGGFSVSGSFEDVPPLLEELGINTRQIWRKTISILNPFRVNPNLHEDADLSGPFLFLMAFGLFQLLAGKFHFGIILGWVTVAALFLYIVFNMLAGRNGNLDLYRCLSLIGYCMLPMVIFSALSLFVLHGGVVIFLMAAVFVLWSTRVCTALLVELASCGDEHRGLIAYACWLVYMLFSLLIFVTLLYGPLPVEVEETALKKELRNVYRVWLVYTD</sequence>
<evidence type="ECO:0000256" key="4">
    <source>
        <dbReference type="ARBA" id="ARBA00022989"/>
    </source>
</evidence>
<comment type="subcellular location">
    <subcellularLocation>
        <location evidence="1">Membrane</location>
        <topology evidence="1">Multi-pass membrane protein</topology>
    </subcellularLocation>
</comment>
<feature type="region of interest" description="Disordered" evidence="6">
    <location>
        <begin position="648"/>
        <end position="682"/>
    </location>
</feature>
<keyword evidence="5 7" id="KW-0472">Membrane</keyword>
<dbReference type="PANTHER" id="PTHR21236:SF2">
    <property type="entry name" value="PROTEIN YIPF"/>
    <property type="match status" value="1"/>
</dbReference>
<feature type="compositionally biased region" description="Pro residues" evidence="6">
    <location>
        <begin position="665"/>
        <end position="678"/>
    </location>
</feature>
<feature type="domain" description="Yip1" evidence="8">
    <location>
        <begin position="753"/>
        <end position="885"/>
    </location>
</feature>
<dbReference type="InterPro" id="IPR006977">
    <property type="entry name" value="Yip1_dom"/>
</dbReference>
<evidence type="ECO:0000313" key="10">
    <source>
        <dbReference type="Proteomes" id="UP001055439"/>
    </source>
</evidence>
<evidence type="ECO:0000256" key="7">
    <source>
        <dbReference type="SAM" id="Phobius"/>
    </source>
</evidence>
<protein>
    <recommendedName>
        <fullName evidence="8">Yip1 domain-containing protein</fullName>
    </recommendedName>
</protein>
<name>A0A9E7FUA6_9LILI</name>
<dbReference type="GO" id="GO:0005802">
    <property type="term" value="C:trans-Golgi network"/>
    <property type="evidence" value="ECO:0007669"/>
    <property type="project" value="TreeGrafter"/>
</dbReference>
<dbReference type="PANTHER" id="PTHR21236">
    <property type="entry name" value="GOLGI MEMBRANE PROTEIN YIP1"/>
    <property type="match status" value="1"/>
</dbReference>
<dbReference type="Pfam" id="PF04893">
    <property type="entry name" value="Yip1"/>
    <property type="match status" value="1"/>
</dbReference>
<feature type="compositionally biased region" description="Low complexity" evidence="6">
    <location>
        <begin position="358"/>
        <end position="372"/>
    </location>
</feature>
<reference evidence="9" key="1">
    <citation type="submission" date="2022-05" db="EMBL/GenBank/DDBJ databases">
        <title>The Musa troglodytarum L. genome provides insights into the mechanism of non-climacteric behaviour and enrichment of carotenoids.</title>
        <authorList>
            <person name="Wang J."/>
        </authorList>
    </citation>
    <scope>NUCLEOTIDE SEQUENCE</scope>
    <source>
        <tissue evidence="9">Leaf</tissue>
    </source>
</reference>
<evidence type="ECO:0000313" key="9">
    <source>
        <dbReference type="EMBL" id="URE02500.1"/>
    </source>
</evidence>
<organism evidence="9 10">
    <name type="scientific">Musa troglodytarum</name>
    <name type="common">fe'i banana</name>
    <dbReference type="NCBI Taxonomy" id="320322"/>
    <lineage>
        <taxon>Eukaryota</taxon>
        <taxon>Viridiplantae</taxon>
        <taxon>Streptophyta</taxon>
        <taxon>Embryophyta</taxon>
        <taxon>Tracheophyta</taxon>
        <taxon>Spermatophyta</taxon>
        <taxon>Magnoliopsida</taxon>
        <taxon>Liliopsida</taxon>
        <taxon>Zingiberales</taxon>
        <taxon>Musaceae</taxon>
        <taxon>Musa</taxon>
    </lineage>
</organism>
<feature type="transmembrane region" description="Helical" evidence="7">
    <location>
        <begin position="806"/>
        <end position="829"/>
    </location>
</feature>
<keyword evidence="10" id="KW-1185">Reference proteome</keyword>
<feature type="compositionally biased region" description="Polar residues" evidence="6">
    <location>
        <begin position="540"/>
        <end position="580"/>
    </location>
</feature>
<dbReference type="InterPro" id="IPR045231">
    <property type="entry name" value="Yip1/4-like"/>
</dbReference>
<proteinExistence type="inferred from homology"/>
<feature type="transmembrane region" description="Helical" evidence="7">
    <location>
        <begin position="869"/>
        <end position="891"/>
    </location>
</feature>
<feature type="transmembrane region" description="Helical" evidence="7">
    <location>
        <begin position="835"/>
        <end position="857"/>
    </location>
</feature>
<accession>A0A9E7FUA6</accession>
<feature type="region of interest" description="Disordered" evidence="6">
    <location>
        <begin position="528"/>
        <end position="624"/>
    </location>
</feature>
<dbReference type="Proteomes" id="UP001055439">
    <property type="component" value="Chromosome 5"/>
</dbReference>
<comment type="similarity">
    <text evidence="2">Belongs to the YIP1 family.</text>
</comment>
<evidence type="ECO:0000256" key="5">
    <source>
        <dbReference type="ARBA" id="ARBA00023136"/>
    </source>
</evidence>
<evidence type="ECO:0000256" key="2">
    <source>
        <dbReference type="ARBA" id="ARBA00010596"/>
    </source>
</evidence>
<evidence type="ECO:0000256" key="3">
    <source>
        <dbReference type="ARBA" id="ARBA00022692"/>
    </source>
</evidence>
<dbReference type="AlphaFoldDB" id="A0A9E7FUA6"/>
<feature type="compositionally biased region" description="Polar residues" evidence="6">
    <location>
        <begin position="321"/>
        <end position="344"/>
    </location>
</feature>
<keyword evidence="4 7" id="KW-1133">Transmembrane helix</keyword>
<feature type="transmembrane region" description="Helical" evidence="7">
    <location>
        <begin position="774"/>
        <end position="794"/>
    </location>
</feature>
<dbReference type="EMBL" id="CP097507">
    <property type="protein sequence ID" value="URE02500.1"/>
    <property type="molecule type" value="Genomic_DNA"/>
</dbReference>
<keyword evidence="3 7" id="KW-0812">Transmembrane</keyword>
<evidence type="ECO:0000256" key="6">
    <source>
        <dbReference type="SAM" id="MobiDB-lite"/>
    </source>
</evidence>
<evidence type="ECO:0000259" key="8">
    <source>
        <dbReference type="Pfam" id="PF04893"/>
    </source>
</evidence>
<dbReference type="OrthoDB" id="1931260at2759"/>
<feature type="region of interest" description="Disordered" evidence="6">
    <location>
        <begin position="475"/>
        <end position="498"/>
    </location>
</feature>
<dbReference type="GO" id="GO:0016020">
    <property type="term" value="C:membrane"/>
    <property type="evidence" value="ECO:0007669"/>
    <property type="project" value="UniProtKB-SubCell"/>
</dbReference>
<feature type="region of interest" description="Disordered" evidence="6">
    <location>
        <begin position="318"/>
        <end position="374"/>
    </location>
</feature>